<sequence length="173" mass="19484">MKSIGHILPISDLLEGKILDPEKSLTSQVFSILKELIITIQLYPGQRLSEKEVAEALMASKTPVREAMIRLQSVGLVSIVPKRGTFVTPIQIDRYVEACFIRLQLEFGAVRRAAQQRGNWNIGLQMDKPFVVKAETRGDIKHLEEVNAFHFKPEMIKVFDGDTGNVFDHPEGL</sequence>
<dbReference type="InterPro" id="IPR036390">
    <property type="entry name" value="WH_DNA-bd_sf"/>
</dbReference>
<evidence type="ECO:0000313" key="5">
    <source>
        <dbReference type="EMBL" id="PWR00444.1"/>
    </source>
</evidence>
<keyword evidence="1" id="KW-0805">Transcription regulation</keyword>
<feature type="domain" description="HTH gntR-type" evidence="4">
    <location>
        <begin position="23"/>
        <end position="90"/>
    </location>
</feature>
<dbReference type="Gene3D" id="1.10.10.10">
    <property type="entry name" value="Winged helix-like DNA-binding domain superfamily/Winged helix DNA-binding domain"/>
    <property type="match status" value="1"/>
</dbReference>
<dbReference type="EMBL" id="QGKM01000003">
    <property type="protein sequence ID" value="PWR00444.1"/>
    <property type="molecule type" value="Genomic_DNA"/>
</dbReference>
<dbReference type="SMART" id="SM00345">
    <property type="entry name" value="HTH_GNTR"/>
    <property type="match status" value="1"/>
</dbReference>
<dbReference type="InterPro" id="IPR036388">
    <property type="entry name" value="WH-like_DNA-bd_sf"/>
</dbReference>
<dbReference type="PROSITE" id="PS50949">
    <property type="entry name" value="HTH_GNTR"/>
    <property type="match status" value="1"/>
</dbReference>
<dbReference type="Proteomes" id="UP000245539">
    <property type="component" value="Unassembled WGS sequence"/>
</dbReference>
<reference evidence="5 6" key="1">
    <citation type="submission" date="2018-05" db="EMBL/GenBank/DDBJ databases">
        <title>Leucothrix arctica sp. nov., isolated from Arctic seawater.</title>
        <authorList>
            <person name="Choi A."/>
            <person name="Baek K."/>
        </authorList>
    </citation>
    <scope>NUCLEOTIDE SEQUENCE [LARGE SCALE GENOMIC DNA]</scope>
    <source>
        <strain evidence="5 6">JCM 18388</strain>
    </source>
</reference>
<gene>
    <name evidence="5" type="ORF">DKW60_01060</name>
</gene>
<protein>
    <recommendedName>
        <fullName evidence="4">HTH gntR-type domain-containing protein</fullName>
    </recommendedName>
</protein>
<keyword evidence="2" id="KW-0238">DNA-binding</keyword>
<dbReference type="AlphaFoldDB" id="A0A317CSC7"/>
<dbReference type="RefSeq" id="WP_109835815.1">
    <property type="nucleotide sequence ID" value="NZ_QGKM01000003.1"/>
</dbReference>
<dbReference type="CDD" id="cd07377">
    <property type="entry name" value="WHTH_GntR"/>
    <property type="match status" value="1"/>
</dbReference>
<accession>A0A317CSC7</accession>
<dbReference type="Pfam" id="PF00392">
    <property type="entry name" value="GntR"/>
    <property type="match status" value="1"/>
</dbReference>
<evidence type="ECO:0000256" key="3">
    <source>
        <dbReference type="ARBA" id="ARBA00023163"/>
    </source>
</evidence>
<evidence type="ECO:0000259" key="4">
    <source>
        <dbReference type="PROSITE" id="PS50949"/>
    </source>
</evidence>
<name>A0A317CSC7_9GAMM</name>
<keyword evidence="6" id="KW-1185">Reference proteome</keyword>
<dbReference type="InterPro" id="IPR000524">
    <property type="entry name" value="Tscrpt_reg_HTH_GntR"/>
</dbReference>
<comment type="caution">
    <text evidence="5">The sequence shown here is derived from an EMBL/GenBank/DDBJ whole genome shotgun (WGS) entry which is preliminary data.</text>
</comment>
<proteinExistence type="predicted"/>
<keyword evidence="3" id="KW-0804">Transcription</keyword>
<dbReference type="GO" id="GO:0003700">
    <property type="term" value="F:DNA-binding transcription factor activity"/>
    <property type="evidence" value="ECO:0007669"/>
    <property type="project" value="InterPro"/>
</dbReference>
<dbReference type="GO" id="GO:0003677">
    <property type="term" value="F:DNA binding"/>
    <property type="evidence" value="ECO:0007669"/>
    <property type="project" value="UniProtKB-KW"/>
</dbReference>
<evidence type="ECO:0000256" key="2">
    <source>
        <dbReference type="ARBA" id="ARBA00023125"/>
    </source>
</evidence>
<evidence type="ECO:0000313" key="6">
    <source>
        <dbReference type="Proteomes" id="UP000245539"/>
    </source>
</evidence>
<organism evidence="5 6">
    <name type="scientific">Leucothrix pacifica</name>
    <dbReference type="NCBI Taxonomy" id="1247513"/>
    <lineage>
        <taxon>Bacteria</taxon>
        <taxon>Pseudomonadati</taxon>
        <taxon>Pseudomonadota</taxon>
        <taxon>Gammaproteobacteria</taxon>
        <taxon>Thiotrichales</taxon>
        <taxon>Thiotrichaceae</taxon>
        <taxon>Leucothrix</taxon>
    </lineage>
</organism>
<dbReference type="PANTHER" id="PTHR43537">
    <property type="entry name" value="TRANSCRIPTIONAL REGULATOR, GNTR FAMILY"/>
    <property type="match status" value="1"/>
</dbReference>
<evidence type="ECO:0000256" key="1">
    <source>
        <dbReference type="ARBA" id="ARBA00023015"/>
    </source>
</evidence>
<dbReference type="SUPFAM" id="SSF46785">
    <property type="entry name" value="Winged helix' DNA-binding domain"/>
    <property type="match status" value="1"/>
</dbReference>
<dbReference type="OrthoDB" id="6627771at2"/>
<dbReference type="PANTHER" id="PTHR43537:SF5">
    <property type="entry name" value="UXU OPERON TRANSCRIPTIONAL REGULATOR"/>
    <property type="match status" value="1"/>
</dbReference>